<accession>A0A2S8IQ95</accession>
<gene>
    <name evidence="2" type="ORF">C5613_35875</name>
</gene>
<dbReference type="Proteomes" id="UP000239290">
    <property type="component" value="Unassembled WGS sequence"/>
</dbReference>
<evidence type="ECO:0000313" key="3">
    <source>
        <dbReference type="Proteomes" id="UP000239290"/>
    </source>
</evidence>
<dbReference type="PROSITE" id="PS51742">
    <property type="entry name" value="PPC"/>
    <property type="match status" value="1"/>
</dbReference>
<sequence>MAERGRLVTVPDISLLPGVPRLEHPGPPASQRVDAYPATLHHIDTELPAGQALLPALHDAVFARGFTSAFGELRGGTFESFDYYIPSICHAGTSVATFSEPRRGQGPATFVRGGVTIGKRDGEIFAHCHAQFVGADGVMRAGHLIPDSVLLGAGVLADLYATDDVAMTVTPDPEINFPVFQPQPAQNHTTTHEGGLRSVVARIHPNVDIVAAVEDLAEAHGFDNAVVRGKIGSFIGATLTQGTQVITAPGPATEVMYLDGSITRDSDGRARAELSCAAVAIDGNVYTGSLVRGHNPVAMTFELALSEPVRTPQ</sequence>
<name>A0A2S8IQ95_RHOOP</name>
<dbReference type="SUPFAM" id="SSF117856">
    <property type="entry name" value="AF0104/ALDC/Ptd012-like"/>
    <property type="match status" value="2"/>
</dbReference>
<proteinExistence type="predicted"/>
<dbReference type="Gene3D" id="3.30.1330.80">
    <property type="entry name" value="Hypothetical protein, similar to alpha- acetolactate decarboxylase, domain 2"/>
    <property type="match status" value="2"/>
</dbReference>
<evidence type="ECO:0000259" key="1">
    <source>
        <dbReference type="PROSITE" id="PS51742"/>
    </source>
</evidence>
<protein>
    <submittedName>
        <fullName evidence="2">DUF296 domain-containing protein</fullName>
    </submittedName>
</protein>
<dbReference type="Pfam" id="PF03479">
    <property type="entry name" value="PCC"/>
    <property type="match status" value="1"/>
</dbReference>
<organism evidence="2 3">
    <name type="scientific">Rhodococcus opacus</name>
    <name type="common">Nocardia opaca</name>
    <dbReference type="NCBI Taxonomy" id="37919"/>
    <lineage>
        <taxon>Bacteria</taxon>
        <taxon>Bacillati</taxon>
        <taxon>Actinomycetota</taxon>
        <taxon>Actinomycetes</taxon>
        <taxon>Mycobacteriales</taxon>
        <taxon>Nocardiaceae</taxon>
        <taxon>Rhodococcus</taxon>
    </lineage>
</organism>
<evidence type="ECO:0000313" key="2">
    <source>
        <dbReference type="EMBL" id="PQP16572.1"/>
    </source>
</evidence>
<reference evidence="3" key="1">
    <citation type="submission" date="2018-02" db="EMBL/GenBank/DDBJ databases">
        <title>Draft genome sequencing of Rhodococcus opacus KU647198.</title>
        <authorList>
            <person name="Zheng B.-X."/>
        </authorList>
    </citation>
    <scope>NUCLEOTIDE SEQUENCE [LARGE SCALE GENOMIC DNA]</scope>
    <source>
        <strain evidence="3">04-OD7</strain>
    </source>
</reference>
<dbReference type="EMBL" id="PUIO01000062">
    <property type="protein sequence ID" value="PQP16572.1"/>
    <property type="molecule type" value="Genomic_DNA"/>
</dbReference>
<dbReference type="AlphaFoldDB" id="A0A2S8IQ95"/>
<dbReference type="InterPro" id="IPR005175">
    <property type="entry name" value="PPC_dom"/>
</dbReference>
<feature type="domain" description="PPC" evidence="1">
    <location>
        <begin position="193"/>
        <end position="313"/>
    </location>
</feature>
<comment type="caution">
    <text evidence="2">The sequence shown here is derived from an EMBL/GenBank/DDBJ whole genome shotgun (WGS) entry which is preliminary data.</text>
</comment>